<reference evidence="11" key="1">
    <citation type="submission" date="2021-12" db="EMBL/GenBank/DDBJ databases">
        <title>Novel species in genus Dyadobacter.</title>
        <authorList>
            <person name="Ma C."/>
        </authorList>
    </citation>
    <scope>NUCLEOTIDE SEQUENCE</scope>
    <source>
        <strain evidence="11">LJ419</strain>
    </source>
</reference>
<keyword evidence="8" id="KW-0460">Magnesium</keyword>
<keyword evidence="12" id="KW-1185">Reference proteome</keyword>
<keyword evidence="5" id="KW-0479">Metal-binding</keyword>
<comment type="caution">
    <text evidence="11">The sequence shown here is derived from an EMBL/GenBank/DDBJ whole genome shotgun (WGS) entry which is preliminary data.</text>
</comment>
<evidence type="ECO:0000259" key="10">
    <source>
        <dbReference type="Pfam" id="PF01909"/>
    </source>
</evidence>
<evidence type="ECO:0000313" key="11">
    <source>
        <dbReference type="EMBL" id="MCF0065460.1"/>
    </source>
</evidence>
<dbReference type="InterPro" id="IPR052038">
    <property type="entry name" value="Type-VII_TA_antitoxin"/>
</dbReference>
<name>A0A9X1PQA1_9BACT</name>
<evidence type="ECO:0000256" key="4">
    <source>
        <dbReference type="ARBA" id="ARBA00022695"/>
    </source>
</evidence>
<dbReference type="PANTHER" id="PTHR33571">
    <property type="entry name" value="SSL8005 PROTEIN"/>
    <property type="match status" value="1"/>
</dbReference>
<dbReference type="Gene3D" id="3.30.460.10">
    <property type="entry name" value="Beta Polymerase, domain 2"/>
    <property type="match status" value="1"/>
</dbReference>
<sequence>MNTQAVLDRLHKSKSYFFQKYPLKSMALFGSHARNEATEQSDVDILVEFSAPIGFEFIDLAIELEDVLQTKVDLVSKKGLKAPLLPYIEKNLIYV</sequence>
<dbReference type="InterPro" id="IPR002934">
    <property type="entry name" value="Polymerase_NTP_transf_dom"/>
</dbReference>
<keyword evidence="7" id="KW-0067">ATP-binding</keyword>
<dbReference type="GO" id="GO:0046872">
    <property type="term" value="F:metal ion binding"/>
    <property type="evidence" value="ECO:0007669"/>
    <property type="project" value="UniProtKB-KW"/>
</dbReference>
<dbReference type="InterPro" id="IPR043519">
    <property type="entry name" value="NT_sf"/>
</dbReference>
<keyword evidence="6" id="KW-0547">Nucleotide-binding</keyword>
<dbReference type="EMBL" id="JAJTTC010000011">
    <property type="protein sequence ID" value="MCF0065460.1"/>
    <property type="molecule type" value="Genomic_DNA"/>
</dbReference>
<organism evidence="11 12">
    <name type="scientific">Dyadobacter chenwenxiniae</name>
    <dbReference type="NCBI Taxonomy" id="2906456"/>
    <lineage>
        <taxon>Bacteria</taxon>
        <taxon>Pseudomonadati</taxon>
        <taxon>Bacteroidota</taxon>
        <taxon>Cytophagia</taxon>
        <taxon>Cytophagales</taxon>
        <taxon>Spirosomataceae</taxon>
        <taxon>Dyadobacter</taxon>
    </lineage>
</organism>
<dbReference type="PANTHER" id="PTHR33571:SF14">
    <property type="entry name" value="PROTEIN ADENYLYLTRANSFERASE MJ0435-RELATED"/>
    <property type="match status" value="1"/>
</dbReference>
<comment type="cofactor">
    <cofactor evidence="1">
        <name>Mg(2+)</name>
        <dbReference type="ChEBI" id="CHEBI:18420"/>
    </cofactor>
</comment>
<dbReference type="SUPFAM" id="SSF81301">
    <property type="entry name" value="Nucleotidyltransferase"/>
    <property type="match status" value="1"/>
</dbReference>
<dbReference type="GO" id="GO:0005524">
    <property type="term" value="F:ATP binding"/>
    <property type="evidence" value="ECO:0007669"/>
    <property type="project" value="UniProtKB-KW"/>
</dbReference>
<dbReference type="RefSeq" id="WP_234605954.1">
    <property type="nucleotide sequence ID" value="NZ_CP094997.1"/>
</dbReference>
<evidence type="ECO:0000256" key="5">
    <source>
        <dbReference type="ARBA" id="ARBA00022723"/>
    </source>
</evidence>
<dbReference type="AlphaFoldDB" id="A0A9X1PQA1"/>
<keyword evidence="3" id="KW-0808">Transferase</keyword>
<evidence type="ECO:0000256" key="1">
    <source>
        <dbReference type="ARBA" id="ARBA00001946"/>
    </source>
</evidence>
<evidence type="ECO:0000256" key="8">
    <source>
        <dbReference type="ARBA" id="ARBA00022842"/>
    </source>
</evidence>
<dbReference type="GO" id="GO:0016779">
    <property type="term" value="F:nucleotidyltransferase activity"/>
    <property type="evidence" value="ECO:0007669"/>
    <property type="project" value="UniProtKB-KW"/>
</dbReference>
<protein>
    <submittedName>
        <fullName evidence="11">Nucleotidyltransferase family protein</fullName>
    </submittedName>
</protein>
<keyword evidence="4" id="KW-0548">Nucleotidyltransferase</keyword>
<comment type="similarity">
    <text evidence="9">Belongs to the MntA antitoxin family.</text>
</comment>
<evidence type="ECO:0000256" key="3">
    <source>
        <dbReference type="ARBA" id="ARBA00022679"/>
    </source>
</evidence>
<evidence type="ECO:0000256" key="6">
    <source>
        <dbReference type="ARBA" id="ARBA00022741"/>
    </source>
</evidence>
<feature type="domain" description="Polymerase nucleotidyl transferase" evidence="10">
    <location>
        <begin position="16"/>
        <end position="88"/>
    </location>
</feature>
<keyword evidence="2" id="KW-1277">Toxin-antitoxin system</keyword>
<dbReference type="Pfam" id="PF01909">
    <property type="entry name" value="NTP_transf_2"/>
    <property type="match status" value="1"/>
</dbReference>
<evidence type="ECO:0000256" key="9">
    <source>
        <dbReference type="ARBA" id="ARBA00038276"/>
    </source>
</evidence>
<accession>A0A9X1PQA1</accession>
<proteinExistence type="inferred from homology"/>
<evidence type="ECO:0000256" key="2">
    <source>
        <dbReference type="ARBA" id="ARBA00022649"/>
    </source>
</evidence>
<dbReference type="CDD" id="cd05403">
    <property type="entry name" value="NT_KNTase_like"/>
    <property type="match status" value="1"/>
</dbReference>
<dbReference type="Proteomes" id="UP001139000">
    <property type="component" value="Unassembled WGS sequence"/>
</dbReference>
<evidence type="ECO:0000313" key="12">
    <source>
        <dbReference type="Proteomes" id="UP001139000"/>
    </source>
</evidence>
<evidence type="ECO:0000256" key="7">
    <source>
        <dbReference type="ARBA" id="ARBA00022840"/>
    </source>
</evidence>
<gene>
    <name evidence="11" type="ORF">LXM26_28350</name>
</gene>